<feature type="non-terminal residue" evidence="1">
    <location>
        <position position="838"/>
    </location>
</feature>
<dbReference type="Proteomes" id="UP000789525">
    <property type="component" value="Unassembled WGS sequence"/>
</dbReference>
<organism evidence="1 2">
    <name type="scientific">Acaulospora colombiana</name>
    <dbReference type="NCBI Taxonomy" id="27376"/>
    <lineage>
        <taxon>Eukaryota</taxon>
        <taxon>Fungi</taxon>
        <taxon>Fungi incertae sedis</taxon>
        <taxon>Mucoromycota</taxon>
        <taxon>Glomeromycotina</taxon>
        <taxon>Glomeromycetes</taxon>
        <taxon>Diversisporales</taxon>
        <taxon>Acaulosporaceae</taxon>
        <taxon>Acaulospora</taxon>
    </lineage>
</organism>
<evidence type="ECO:0000313" key="2">
    <source>
        <dbReference type="Proteomes" id="UP000789525"/>
    </source>
</evidence>
<feature type="non-terminal residue" evidence="1">
    <location>
        <position position="1"/>
    </location>
</feature>
<name>A0ACA9NYN7_9GLOM</name>
<dbReference type="EMBL" id="CAJVPT010027563">
    <property type="protein sequence ID" value="CAG8684129.1"/>
    <property type="molecule type" value="Genomic_DNA"/>
</dbReference>
<evidence type="ECO:0000313" key="1">
    <source>
        <dbReference type="EMBL" id="CAG8684129.1"/>
    </source>
</evidence>
<gene>
    <name evidence="1" type="ORF">ACOLOM_LOCUS9472</name>
</gene>
<proteinExistence type="predicted"/>
<comment type="caution">
    <text evidence="1">The sequence shown here is derived from an EMBL/GenBank/DDBJ whole genome shotgun (WGS) entry which is preliminary data.</text>
</comment>
<protein>
    <submittedName>
        <fullName evidence="1">7226_t:CDS:1</fullName>
    </submittedName>
</protein>
<reference evidence="1" key="1">
    <citation type="submission" date="2021-06" db="EMBL/GenBank/DDBJ databases">
        <authorList>
            <person name="Kallberg Y."/>
            <person name="Tangrot J."/>
            <person name="Rosling A."/>
        </authorList>
    </citation>
    <scope>NUCLEOTIDE SEQUENCE</scope>
    <source>
        <strain evidence="1">CL356</strain>
    </source>
</reference>
<sequence>EETAWARCQYGVNAPQCTILQAACATVAAPDAYEPVSIGEGDDVMTYIGAMNGYANPTNEMLKEAEKILGKDRLVATIISVGSGKLDLIHQQGSVNDILKRALLDTERRSDKSTNCCIFRRGNYQPEDGWSGQLTSNSILDSISKVEIKYRQRPGVVTFFVGRQDIIDRLYETHIRNAVPEGDYPTISVLTGLGGSGKTQIALRFAKQFEAISKDQLKEDYQAIIRSRGIAHRTSTWEHALQWLAYTGEPWLIIVDNADDPNLDLHPFMPKCPRNHIIITTRNVNKGLMARTHTYHVQELAADDSVKLLLGVSGYDLNEVNDGYAKAIVSALGHLPLAIAQAAGYIYKHKCLSSYLKLFEESKEKLLAQKVMELPHGYNLSVATTLEMSFDRLPLRSRQALCILSYLHNTSIPHKIIEIASQNKFFYASGKASDADTEKLAETKAESEALCKIFCPAEKWSEVEFYEIIEPCLQYSLLLPTTSVDDQKFYSMHILVQSWLQMQSTPNAQHSSRLLAKRMLLAVVQEGEHYQYLKLHQILLPHLRTFAGQSLGVATDDALMYQVLSDCRDDSTALVHIASYMDLVNSTLEPDAPERLKALRDLTYARVMTGRLHEAVIAGEEAVRLCMESLGRDAPWTLQSKLNLASAYRSVGQYEDARKIDEEVLEDSKKLLGTEHPDTLTAMGSLSEDYTYLGEYKKALQLDEETLELHKRLLGPEHPDTLGSMHKLAVDYGDLTEYKKSQELNEETLALMKKVLGTEHPSTLTSMDNLALAYSNLKEHEKARELNEETLALHMKVLGPEHPSTLICMSNLAFCYNSLEEYRKAQELNEETLALHVK</sequence>
<accession>A0ACA9NYN7</accession>
<keyword evidence="2" id="KW-1185">Reference proteome</keyword>